<sequence length="815" mass="85209">MSIVGAACRHPGATVFDNAWFGLTDRQAADLDTRQRTSLELAVQALDDSGLGCLARGSHAAVVFAASGAGAANPAQHLSRALDLHGPSLLVDSGRTSPLTAVDTAVRLLADRSIPFALAGGADLTLPPDISGIELAAVDGTCTILILQRTSDIARTRTRAYAEIDGQGLGFGTPAHLHIPLRATSDRRAADPHPGNRAHPDNSAEWAGQNSPRNRESAEQNGTDPSRNGARGACATDRSGRAGGVGPPGDRGDEPPVLIPISGRDAGAVRELAADWAGRLHEFRNLREFAAAVGRLVPEAARATVLARDRADAARQLRALSADEVVTANGGGRVLFLFSGGGEHPRMGRALAARYPVFAAALTTAADAIAEAGGPRVWTPRNGFGPLDGGADFTQPALFAFQVALAELLGSWGIRPDGIAGHGVGEIAGAVVSGALSPADGARIVVARGVMLTRVRERGAAAVLEATPAEAMRLVEPMRSAVGVAAIDGPRSVTVSGEPRYIDALVRRAHRRAIFAQRVADAAPGTTATMPHLPTIRALAPTLIEELQGISPDTPDIPVYSTTHRSMVLAPARNGDSPMSPPTNGHRPTVFDAAYWGANAAGPVELSAALELAAVEGISTVLEIAPHPVLTRMVREHIGFRETTCAASSRTDEAATFLRAVGRLYLAGRDIDWTALGPLTAAPPPRRWRRDLPLPKFPKVSIRAECTYVVAGDLGSRAALAVRWLIDAGAQDIVVLTRTLRPLPPPLDGMEDRIVLVRCDIADALDLAEALQDIRDCGSDIRGVVYADDEPSPGTSAALVELTSVDALDFAVVEP</sequence>
<dbReference type="InterPro" id="IPR013968">
    <property type="entry name" value="PKS_KR"/>
</dbReference>
<dbReference type="EMBL" id="JAERRJ010000001">
    <property type="protein sequence ID" value="MBL1073143.1"/>
    <property type="molecule type" value="Genomic_DNA"/>
</dbReference>
<dbReference type="SMART" id="SM00827">
    <property type="entry name" value="PKS_AT"/>
    <property type="match status" value="1"/>
</dbReference>
<dbReference type="SUPFAM" id="SSF52151">
    <property type="entry name" value="FabD/lysophospholipase-like"/>
    <property type="match status" value="1"/>
</dbReference>
<dbReference type="SUPFAM" id="SSF53901">
    <property type="entry name" value="Thiolase-like"/>
    <property type="match status" value="1"/>
</dbReference>
<comment type="caution">
    <text evidence="7">The sequence shown here is derived from an EMBL/GenBank/DDBJ whole genome shotgun (WGS) entry which is preliminary data.</text>
</comment>
<evidence type="ECO:0000259" key="5">
    <source>
        <dbReference type="SMART" id="SM00825"/>
    </source>
</evidence>
<feature type="region of interest" description="Disordered" evidence="4">
    <location>
        <begin position="186"/>
        <end position="258"/>
    </location>
</feature>
<feature type="domain" description="Malonyl-CoA:ACP transacylase (MAT)" evidence="6">
    <location>
        <begin position="337"/>
        <end position="653"/>
    </location>
</feature>
<dbReference type="Gene3D" id="3.40.50.720">
    <property type="entry name" value="NAD(P)-binding Rossmann-like Domain"/>
    <property type="match status" value="1"/>
</dbReference>
<dbReference type="Gene3D" id="3.40.47.10">
    <property type="match status" value="1"/>
</dbReference>
<keyword evidence="7" id="KW-0012">Acyltransferase</keyword>
<keyword evidence="1" id="KW-0596">Phosphopantetheine</keyword>
<dbReference type="GO" id="GO:0016746">
    <property type="term" value="F:acyltransferase activity"/>
    <property type="evidence" value="ECO:0007669"/>
    <property type="project" value="UniProtKB-KW"/>
</dbReference>
<dbReference type="InterPro" id="IPR014043">
    <property type="entry name" value="Acyl_transferase_dom"/>
</dbReference>
<evidence type="ECO:0000256" key="3">
    <source>
        <dbReference type="ARBA" id="ARBA00023268"/>
    </source>
</evidence>
<dbReference type="InterPro" id="IPR016039">
    <property type="entry name" value="Thiolase-like"/>
</dbReference>
<dbReference type="Pfam" id="PF00698">
    <property type="entry name" value="Acyl_transf_1"/>
    <property type="match status" value="1"/>
</dbReference>
<dbReference type="InterPro" id="IPR014030">
    <property type="entry name" value="Ketoacyl_synth_N"/>
</dbReference>
<keyword evidence="8" id="KW-1185">Reference proteome</keyword>
<dbReference type="Pfam" id="PF08659">
    <property type="entry name" value="KR"/>
    <property type="match status" value="1"/>
</dbReference>
<evidence type="ECO:0000256" key="1">
    <source>
        <dbReference type="ARBA" id="ARBA00022450"/>
    </source>
</evidence>
<evidence type="ECO:0000256" key="2">
    <source>
        <dbReference type="ARBA" id="ARBA00022553"/>
    </source>
</evidence>
<dbReference type="InterPro" id="IPR001227">
    <property type="entry name" value="Ac_transferase_dom_sf"/>
</dbReference>
<dbReference type="SUPFAM" id="SSF51735">
    <property type="entry name" value="NAD(P)-binding Rossmann-fold domains"/>
    <property type="match status" value="1"/>
</dbReference>
<evidence type="ECO:0000259" key="6">
    <source>
        <dbReference type="SMART" id="SM00827"/>
    </source>
</evidence>
<dbReference type="InterPro" id="IPR036291">
    <property type="entry name" value="NAD(P)-bd_dom_sf"/>
</dbReference>
<evidence type="ECO:0000313" key="7">
    <source>
        <dbReference type="EMBL" id="MBL1073143.1"/>
    </source>
</evidence>
<proteinExistence type="predicted"/>
<keyword evidence="2" id="KW-0597">Phosphoprotein</keyword>
<dbReference type="RefSeq" id="WP_201942673.1">
    <property type="nucleotide sequence ID" value="NZ_JAERRJ010000001.1"/>
</dbReference>
<gene>
    <name evidence="7" type="ORF">JK358_01910</name>
</gene>
<keyword evidence="7" id="KW-0808">Transferase</keyword>
<dbReference type="PANTHER" id="PTHR43775">
    <property type="entry name" value="FATTY ACID SYNTHASE"/>
    <property type="match status" value="1"/>
</dbReference>
<dbReference type="SUPFAM" id="SSF55048">
    <property type="entry name" value="Probable ACP-binding domain of malonyl-CoA ACP transacylase"/>
    <property type="match status" value="1"/>
</dbReference>
<organism evidence="7 8">
    <name type="scientific">Nocardia acididurans</name>
    <dbReference type="NCBI Taxonomy" id="2802282"/>
    <lineage>
        <taxon>Bacteria</taxon>
        <taxon>Bacillati</taxon>
        <taxon>Actinomycetota</taxon>
        <taxon>Actinomycetes</taxon>
        <taxon>Mycobacteriales</taxon>
        <taxon>Nocardiaceae</taxon>
        <taxon>Nocardia</taxon>
    </lineage>
</organism>
<evidence type="ECO:0000256" key="4">
    <source>
        <dbReference type="SAM" id="MobiDB-lite"/>
    </source>
</evidence>
<dbReference type="InterPro" id="IPR020841">
    <property type="entry name" value="PKS_Beta-ketoAc_synthase_dom"/>
</dbReference>
<dbReference type="Gene3D" id="3.30.70.250">
    <property type="entry name" value="Malonyl-CoA ACP transacylase, ACP-binding"/>
    <property type="match status" value="1"/>
</dbReference>
<dbReference type="Pfam" id="PF00109">
    <property type="entry name" value="ketoacyl-synt"/>
    <property type="match status" value="2"/>
</dbReference>
<reference evidence="7 8" key="1">
    <citation type="submission" date="2021-01" db="EMBL/GenBank/DDBJ databases">
        <title>WGS of actinomycetes isolated from Thailand.</title>
        <authorList>
            <person name="Thawai C."/>
        </authorList>
    </citation>
    <scope>NUCLEOTIDE SEQUENCE [LARGE SCALE GENOMIC DNA]</scope>
    <source>
        <strain evidence="7 8">LPG 2</strain>
    </source>
</reference>
<feature type="domain" description="Ketosynthase family 3 (KS3)" evidence="5">
    <location>
        <begin position="1"/>
        <end position="279"/>
    </location>
</feature>
<dbReference type="InterPro" id="IPR016036">
    <property type="entry name" value="Malonyl_transacylase_ACP-bd"/>
</dbReference>
<keyword evidence="3" id="KW-0511">Multifunctional enzyme</keyword>
<dbReference type="Gene3D" id="3.40.366.10">
    <property type="entry name" value="Malonyl-Coenzyme A Acyl Carrier Protein, domain 2"/>
    <property type="match status" value="1"/>
</dbReference>
<dbReference type="PANTHER" id="PTHR43775:SF37">
    <property type="entry name" value="SI:DKEY-61P9.11"/>
    <property type="match status" value="1"/>
</dbReference>
<dbReference type="SMART" id="SM00825">
    <property type="entry name" value="PKS_KS"/>
    <property type="match status" value="1"/>
</dbReference>
<dbReference type="InterPro" id="IPR016035">
    <property type="entry name" value="Acyl_Trfase/lysoPLipase"/>
</dbReference>
<protein>
    <submittedName>
        <fullName evidence="7">Acyltransferase domain-containing protein</fullName>
    </submittedName>
</protein>
<name>A0ABS1LXP7_9NOCA</name>
<accession>A0ABS1LXP7</accession>
<evidence type="ECO:0000313" key="8">
    <source>
        <dbReference type="Proteomes" id="UP000602198"/>
    </source>
</evidence>
<dbReference type="Proteomes" id="UP000602198">
    <property type="component" value="Unassembled WGS sequence"/>
</dbReference>
<dbReference type="InterPro" id="IPR050091">
    <property type="entry name" value="PKS_NRPS_Biosynth_Enz"/>
</dbReference>